<gene>
    <name evidence="2" type="ORF">TTAC_LOCUS5107</name>
</gene>
<dbReference type="AlphaFoldDB" id="A0A0R3WWI3"/>
<reference evidence="4" key="1">
    <citation type="submission" date="2017-02" db="UniProtKB">
        <authorList>
            <consortium name="WormBaseParasite"/>
        </authorList>
    </citation>
    <scope>IDENTIFICATION</scope>
</reference>
<evidence type="ECO:0000313" key="4">
    <source>
        <dbReference type="WBParaSite" id="TTAC_0000512301-mRNA-1"/>
    </source>
</evidence>
<proteinExistence type="predicted"/>
<evidence type="ECO:0000313" key="2">
    <source>
        <dbReference type="EMBL" id="VDM26283.1"/>
    </source>
</evidence>
<accession>A0A0R3WWI3</accession>
<evidence type="ECO:0000256" key="1">
    <source>
        <dbReference type="SAM" id="MobiDB-lite"/>
    </source>
</evidence>
<organism evidence="4">
    <name type="scientific">Hydatigena taeniaeformis</name>
    <name type="common">Feline tapeworm</name>
    <name type="synonym">Taenia taeniaeformis</name>
    <dbReference type="NCBI Taxonomy" id="6205"/>
    <lineage>
        <taxon>Eukaryota</taxon>
        <taxon>Metazoa</taxon>
        <taxon>Spiralia</taxon>
        <taxon>Lophotrochozoa</taxon>
        <taxon>Platyhelminthes</taxon>
        <taxon>Cestoda</taxon>
        <taxon>Eucestoda</taxon>
        <taxon>Cyclophyllidea</taxon>
        <taxon>Taeniidae</taxon>
        <taxon>Hydatigera</taxon>
    </lineage>
</organism>
<dbReference type="WBParaSite" id="TTAC_0000512301-mRNA-1">
    <property type="protein sequence ID" value="TTAC_0000512301-mRNA-1"/>
    <property type="gene ID" value="TTAC_0000512301"/>
</dbReference>
<evidence type="ECO:0000313" key="3">
    <source>
        <dbReference type="Proteomes" id="UP000274429"/>
    </source>
</evidence>
<dbReference type="EMBL" id="UYWX01006280">
    <property type="protein sequence ID" value="VDM26283.1"/>
    <property type="molecule type" value="Genomic_DNA"/>
</dbReference>
<name>A0A0R3WWI3_HYDTA</name>
<sequence length="192" mass="20383">MRRIKTRNAEVMKNQSEISTSIKEKGRSMNVQLNETRDVEVVKAEDDSAASHEVLLDSEGALEDVVNAGSVVGEGETNGQLEEMVKPNETRVAEVVKAEDDSAASHEVLMDSEGALEDVVNAGSVVGEGETNGQLEEMVKPNETRVAEVVKAEDDSAASHEVLMDSEGALEGVVNAGSVVGEGETNGQLEEM</sequence>
<dbReference type="Proteomes" id="UP000274429">
    <property type="component" value="Unassembled WGS sequence"/>
</dbReference>
<protein>
    <submittedName>
        <fullName evidence="2 4">Uncharacterized protein</fullName>
    </submittedName>
</protein>
<reference evidence="2 3" key="2">
    <citation type="submission" date="2018-11" db="EMBL/GenBank/DDBJ databases">
        <authorList>
            <consortium name="Pathogen Informatics"/>
        </authorList>
    </citation>
    <scope>NUCLEOTIDE SEQUENCE [LARGE SCALE GENOMIC DNA]</scope>
</reference>
<feature type="region of interest" description="Disordered" evidence="1">
    <location>
        <begin position="1"/>
        <end position="33"/>
    </location>
</feature>
<keyword evidence="3" id="KW-1185">Reference proteome</keyword>